<keyword evidence="2" id="KW-0547">Nucleotide-binding</keyword>
<dbReference type="CDD" id="cd03257">
    <property type="entry name" value="ABC_NikE_OppD_transporters"/>
    <property type="match status" value="2"/>
</dbReference>
<dbReference type="NCBIfam" id="NF008453">
    <property type="entry name" value="PRK11308.1"/>
    <property type="match status" value="2"/>
</dbReference>
<dbReference type="PANTHER" id="PTHR43776">
    <property type="entry name" value="TRANSPORT ATP-BINDING PROTEIN"/>
    <property type="match status" value="1"/>
</dbReference>
<accession>A0ABV7YKZ1</accession>
<keyword evidence="3 5" id="KW-0067">ATP-binding</keyword>
<organism evidence="5 6">
    <name type="scientific">Tenggerimyces flavus</name>
    <dbReference type="NCBI Taxonomy" id="1708749"/>
    <lineage>
        <taxon>Bacteria</taxon>
        <taxon>Bacillati</taxon>
        <taxon>Actinomycetota</taxon>
        <taxon>Actinomycetes</taxon>
        <taxon>Propionibacteriales</taxon>
        <taxon>Nocardioidaceae</taxon>
        <taxon>Tenggerimyces</taxon>
    </lineage>
</organism>
<keyword evidence="6" id="KW-1185">Reference proteome</keyword>
<dbReference type="PROSITE" id="PS00211">
    <property type="entry name" value="ABC_TRANSPORTER_1"/>
    <property type="match status" value="2"/>
</dbReference>
<evidence type="ECO:0000256" key="3">
    <source>
        <dbReference type="ARBA" id="ARBA00022840"/>
    </source>
</evidence>
<dbReference type="InterPro" id="IPR003593">
    <property type="entry name" value="AAA+_ATPase"/>
</dbReference>
<dbReference type="NCBIfam" id="NF007739">
    <property type="entry name" value="PRK10419.1"/>
    <property type="match status" value="2"/>
</dbReference>
<evidence type="ECO:0000259" key="4">
    <source>
        <dbReference type="PROSITE" id="PS50893"/>
    </source>
</evidence>
<dbReference type="InterPro" id="IPR013563">
    <property type="entry name" value="Oligopep_ABC_C"/>
</dbReference>
<proteinExistence type="predicted"/>
<protein>
    <submittedName>
        <fullName evidence="5">Dipeptide ABC transporter ATP-binding protein</fullName>
    </submittedName>
</protein>
<dbReference type="Gene3D" id="3.40.50.300">
    <property type="entry name" value="P-loop containing nucleotide triphosphate hydrolases"/>
    <property type="match status" value="2"/>
</dbReference>
<reference evidence="6" key="1">
    <citation type="journal article" date="2019" name="Int. J. Syst. Evol. Microbiol.">
        <title>The Global Catalogue of Microorganisms (GCM) 10K type strain sequencing project: providing services to taxonomists for standard genome sequencing and annotation.</title>
        <authorList>
            <consortium name="The Broad Institute Genomics Platform"/>
            <consortium name="The Broad Institute Genome Sequencing Center for Infectious Disease"/>
            <person name="Wu L."/>
            <person name="Ma J."/>
        </authorList>
    </citation>
    <scope>NUCLEOTIDE SEQUENCE [LARGE SCALE GENOMIC DNA]</scope>
    <source>
        <strain evidence="6">CGMCC 4.7241</strain>
    </source>
</reference>
<dbReference type="Pfam" id="PF08352">
    <property type="entry name" value="oligo_HPY"/>
    <property type="match status" value="2"/>
</dbReference>
<dbReference type="InterPro" id="IPR003439">
    <property type="entry name" value="ABC_transporter-like_ATP-bd"/>
</dbReference>
<evidence type="ECO:0000256" key="1">
    <source>
        <dbReference type="ARBA" id="ARBA00022448"/>
    </source>
</evidence>
<feature type="domain" description="ABC transporter" evidence="4">
    <location>
        <begin position="270"/>
        <end position="520"/>
    </location>
</feature>
<dbReference type="RefSeq" id="WP_205119224.1">
    <property type="nucleotide sequence ID" value="NZ_JAFBCM010000001.1"/>
</dbReference>
<dbReference type="InterPro" id="IPR017871">
    <property type="entry name" value="ABC_transporter-like_CS"/>
</dbReference>
<evidence type="ECO:0000313" key="5">
    <source>
        <dbReference type="EMBL" id="MFC3765059.1"/>
    </source>
</evidence>
<comment type="caution">
    <text evidence="5">The sequence shown here is derived from an EMBL/GenBank/DDBJ whole genome shotgun (WGS) entry which is preliminary data.</text>
</comment>
<sequence>MSVLSVSGLSVHAGSSALVDDVSFALEPGERVGLIGESGSGKSMTALAVMGLLPEGLRASGSVGLAGESANLLTLRERQLSALRGSRLGMVFQEPMSALNPTMRVGDQLAEVLRIHGASRQAAAARAVELLTQVRLPDPAGAVRAYPHQLSGGQRQRVMIAMALANDPLVLICDEPTSALDVTVQAKILELVVEATADLDTSVLFITHDLPVVATVCERVLVMKDGAIVESGPVASVFTTPEHPYTRLLLDAATFGRPTSSSHNAVDPIVDLSGVSRTYRRPRRSLFGPRPEVRALRDVRMSIAAGQRFGVVGESGSGKSTLVRLIAGLDKPSVGSIRFAGRRIEALPERRLRFLREDLQMVFQDPAGSLDPRMRVRDIVAEPLVSLQRTTERDVDARVAELLTAVGLPTDSADRYPHQFSGGQRQRISIARALAPRPRVLVADEPVSALDAPIRAQILELLARLVDEYDLTMVFVSHDLTVVRQVCDMVAVLHDGELVELGPTEQVYTEPQHPYTRELLAAVPTLEKALASKGVR</sequence>
<feature type="domain" description="ABC transporter" evidence="4">
    <location>
        <begin position="4"/>
        <end position="250"/>
    </location>
</feature>
<dbReference type="Proteomes" id="UP001595699">
    <property type="component" value="Unassembled WGS sequence"/>
</dbReference>
<dbReference type="InterPro" id="IPR027417">
    <property type="entry name" value="P-loop_NTPase"/>
</dbReference>
<dbReference type="PROSITE" id="PS50893">
    <property type="entry name" value="ABC_TRANSPORTER_2"/>
    <property type="match status" value="2"/>
</dbReference>
<dbReference type="Pfam" id="PF00005">
    <property type="entry name" value="ABC_tran"/>
    <property type="match status" value="2"/>
</dbReference>
<evidence type="ECO:0000313" key="6">
    <source>
        <dbReference type="Proteomes" id="UP001595699"/>
    </source>
</evidence>
<evidence type="ECO:0000256" key="2">
    <source>
        <dbReference type="ARBA" id="ARBA00022741"/>
    </source>
</evidence>
<name>A0ABV7YKZ1_9ACTN</name>
<dbReference type="SMART" id="SM00382">
    <property type="entry name" value="AAA"/>
    <property type="match status" value="2"/>
</dbReference>
<dbReference type="EMBL" id="JBHRZH010000036">
    <property type="protein sequence ID" value="MFC3765059.1"/>
    <property type="molecule type" value="Genomic_DNA"/>
</dbReference>
<dbReference type="SUPFAM" id="SSF52540">
    <property type="entry name" value="P-loop containing nucleoside triphosphate hydrolases"/>
    <property type="match status" value="2"/>
</dbReference>
<dbReference type="InterPro" id="IPR050319">
    <property type="entry name" value="ABC_transp_ATP-bind"/>
</dbReference>
<gene>
    <name evidence="5" type="ORF">ACFOUW_29770</name>
</gene>
<keyword evidence="1" id="KW-0813">Transport</keyword>
<dbReference type="GO" id="GO:0005524">
    <property type="term" value="F:ATP binding"/>
    <property type="evidence" value="ECO:0007669"/>
    <property type="project" value="UniProtKB-KW"/>
</dbReference>